<sequence>MQAAAAPTEETVSMSISRRDVLIGGAGLAAGATLPLSSAIAQADVEKGASLRVLRPTKFVDLDQQIFDENTAAFTKATGVQVKVDYAGWEDLRPQTAVTANTGAGPDIVVGWADDPHIFSDKLIDLTALADDLGKKNGGWYPIAEKYGKKDKTNQWVSIPMGASGAPAVYRESHVKEAGFDAFPKDLDGFLKLCRKLKEQNHPAGFALGNAVGDGNAFCNWLVWTHGGHMVDENNKVTINSKETIEALKYAKALYETFIPGTLSWLDISNNKALSAGEVSVTQNGVSLYFSIKNSKDEKTAAIGKDLNHAMMPVGPLGRPSEPALIINAMAFKHTKFPKAALAYLRFMMERENYDKWLTGSSGYWAQPLKGYADSKVWSSDPKILIYRDTWERALWSGYKGSINEAAGTVNAEYVVVQMVASVCAGQATPEEAAKEAERRAKRYYRT</sequence>
<dbReference type="InterPro" id="IPR006311">
    <property type="entry name" value="TAT_signal"/>
</dbReference>
<proteinExistence type="inferred from homology"/>
<keyword evidence="7" id="KW-1185">Reference proteome</keyword>
<dbReference type="EMBL" id="FNBZ01000003">
    <property type="protein sequence ID" value="SDG20747.1"/>
    <property type="molecule type" value="Genomic_DNA"/>
</dbReference>
<keyword evidence="5" id="KW-0574">Periplasm</keyword>
<dbReference type="Proteomes" id="UP000199468">
    <property type="component" value="Unassembled WGS sequence"/>
</dbReference>
<organism evidence="6 7">
    <name type="scientific">Bosea robiniae</name>
    <dbReference type="NCBI Taxonomy" id="1036780"/>
    <lineage>
        <taxon>Bacteria</taxon>
        <taxon>Pseudomonadati</taxon>
        <taxon>Pseudomonadota</taxon>
        <taxon>Alphaproteobacteria</taxon>
        <taxon>Hyphomicrobiales</taxon>
        <taxon>Boseaceae</taxon>
        <taxon>Bosea</taxon>
    </lineage>
</organism>
<accession>A0ABY0NVC2</accession>
<dbReference type="SUPFAM" id="SSF53850">
    <property type="entry name" value="Periplasmic binding protein-like II"/>
    <property type="match status" value="1"/>
</dbReference>
<evidence type="ECO:0000256" key="3">
    <source>
        <dbReference type="ARBA" id="ARBA00022448"/>
    </source>
</evidence>
<dbReference type="InterPro" id="IPR006059">
    <property type="entry name" value="SBP"/>
</dbReference>
<name>A0ABY0NVC2_9HYPH</name>
<gene>
    <name evidence="6" type="ORF">SAMN05421844_103205</name>
</gene>
<dbReference type="InterPro" id="IPR050490">
    <property type="entry name" value="Bact_solute-bd_prot1"/>
</dbReference>
<dbReference type="PROSITE" id="PS51318">
    <property type="entry name" value="TAT"/>
    <property type="match status" value="1"/>
</dbReference>
<dbReference type="Pfam" id="PF13416">
    <property type="entry name" value="SBP_bac_8"/>
    <property type="match status" value="1"/>
</dbReference>
<evidence type="ECO:0000256" key="4">
    <source>
        <dbReference type="ARBA" id="ARBA00022729"/>
    </source>
</evidence>
<evidence type="ECO:0000256" key="2">
    <source>
        <dbReference type="ARBA" id="ARBA00008520"/>
    </source>
</evidence>
<evidence type="ECO:0000256" key="1">
    <source>
        <dbReference type="ARBA" id="ARBA00004418"/>
    </source>
</evidence>
<protein>
    <submittedName>
        <fullName evidence="6">Multiple sugar transport system substrate-binding protein</fullName>
    </submittedName>
</protein>
<keyword evidence="6" id="KW-0762">Sugar transport</keyword>
<keyword evidence="3" id="KW-0813">Transport</keyword>
<reference evidence="6 7" key="1">
    <citation type="submission" date="2016-10" db="EMBL/GenBank/DDBJ databases">
        <authorList>
            <person name="Varghese N."/>
            <person name="Submissions S."/>
        </authorList>
    </citation>
    <scope>NUCLEOTIDE SEQUENCE [LARGE SCALE GENOMIC DNA]</scope>
    <source>
        <strain evidence="6 7">DSM 26672</strain>
    </source>
</reference>
<evidence type="ECO:0000313" key="7">
    <source>
        <dbReference type="Proteomes" id="UP000199468"/>
    </source>
</evidence>
<comment type="similarity">
    <text evidence="2">Belongs to the bacterial solute-binding protein 1 family.</text>
</comment>
<dbReference type="PANTHER" id="PTHR43649:SF34">
    <property type="entry name" value="ABC TRANSPORTER PERIPLASMIC-BINDING PROTEIN YCJN-RELATED"/>
    <property type="match status" value="1"/>
</dbReference>
<evidence type="ECO:0000256" key="5">
    <source>
        <dbReference type="ARBA" id="ARBA00022764"/>
    </source>
</evidence>
<dbReference type="PANTHER" id="PTHR43649">
    <property type="entry name" value="ARABINOSE-BINDING PROTEIN-RELATED"/>
    <property type="match status" value="1"/>
</dbReference>
<comment type="caution">
    <text evidence="6">The sequence shown here is derived from an EMBL/GenBank/DDBJ whole genome shotgun (WGS) entry which is preliminary data.</text>
</comment>
<comment type="subcellular location">
    <subcellularLocation>
        <location evidence="1">Periplasm</location>
    </subcellularLocation>
</comment>
<dbReference type="Gene3D" id="3.40.190.10">
    <property type="entry name" value="Periplasmic binding protein-like II"/>
    <property type="match status" value="1"/>
</dbReference>
<evidence type="ECO:0000313" key="6">
    <source>
        <dbReference type="EMBL" id="SDG20747.1"/>
    </source>
</evidence>
<keyword evidence="4" id="KW-0732">Signal</keyword>